<accession>A0AC34QMV4</accession>
<evidence type="ECO:0000313" key="1">
    <source>
        <dbReference type="Proteomes" id="UP000887576"/>
    </source>
</evidence>
<protein>
    <submittedName>
        <fullName evidence="2">U2 snRNP-associated SURP motif-containing protein</fullName>
    </submittedName>
</protein>
<proteinExistence type="predicted"/>
<dbReference type="Proteomes" id="UP000887576">
    <property type="component" value="Unplaced"/>
</dbReference>
<organism evidence="1 2">
    <name type="scientific">Panagrolaimus sp. JU765</name>
    <dbReference type="NCBI Taxonomy" id="591449"/>
    <lineage>
        <taxon>Eukaryota</taxon>
        <taxon>Metazoa</taxon>
        <taxon>Ecdysozoa</taxon>
        <taxon>Nematoda</taxon>
        <taxon>Chromadorea</taxon>
        <taxon>Rhabditida</taxon>
        <taxon>Tylenchina</taxon>
        <taxon>Panagrolaimomorpha</taxon>
        <taxon>Panagrolaimoidea</taxon>
        <taxon>Panagrolaimidae</taxon>
        <taxon>Panagrolaimus</taxon>
    </lineage>
</organism>
<name>A0AC34QMV4_9BILA</name>
<sequence>MDRLKKRREEEQKLAEVLQDFKETFESTKPTSVAFVRGEVVNADKNFVPTPVSLKPVPVVPAKPVVFQDAVKKAAETAQRLLAQVGTSKVSISLHSSVLQKPKISESPLNVAPPVNRPPKPGKPETKPKVSNLEMFMAELKTIQEQREERKSEREKELQASGLSGEELDRMKAVLTNPYLDSGYSEFSENLETTNLYISFLPLDTTLEDLYDTFGTFGPLASARILHPRAGDQRQHLFAFVAYMSRKDAERALRTMNGSELNGNEIKVSWGKVVEIPSVPFYVPPALAAMALPDSPTGLPFNAKPRKSDLDNYLAKHGHLPELTHIFTEHDPRKADYTKMLRNAIVRVVIPTDRTLLKLIHRTIEYVVREGPQFEAAIMTREMKNPAFRFLYENCQPMHTYYRWKLFSILQGDDPYNWRTERFRMFDEGSWWEPPPYDLGKEMLPQLYYTAYKPKAKGSFHRKRQLAEADRERTEAEKAKRRRGALSDDDRDFLEQMLRNLTPKRRHVGLAMCWCLRRAKSAKEIVECIVEALMIPETPLYKKLGRFYLLSDILANCEVIGPEIAHYRQHIESKLELIFSEFNSVVKKIPTRVNQTQFRSRIASCIQMWSENTIYTRQDLIRLQNVFYGIKDTNKRSDSPETRRNDSETEPSDSETEEYESRNGSQGKSSLNFKANDEWIQVDPSKEKAIAANKWERDDYDYHREDRYAATVSRNASHSASKNSFGGIAIKLGNNSRSEIASASGKTSDEKRRILRDIETKVVLFQEELEELRDPFMEEKVDQYREELLQKADLIAFAESDRANRSSHRDTRNYDNRIKSNGVSKWSSSTYR</sequence>
<reference evidence="2" key="1">
    <citation type="submission" date="2022-11" db="UniProtKB">
        <authorList>
            <consortium name="WormBaseParasite"/>
        </authorList>
    </citation>
    <scope>IDENTIFICATION</scope>
</reference>
<evidence type="ECO:0000313" key="2">
    <source>
        <dbReference type="WBParaSite" id="JU765_v2.g17800.t1"/>
    </source>
</evidence>
<dbReference type="WBParaSite" id="JU765_v2.g17800.t1">
    <property type="protein sequence ID" value="JU765_v2.g17800.t1"/>
    <property type="gene ID" value="JU765_v2.g17800"/>
</dbReference>